<dbReference type="Proteomes" id="UP000323321">
    <property type="component" value="Unassembled WGS sequence"/>
</dbReference>
<proteinExistence type="predicted"/>
<evidence type="ECO:0000313" key="2">
    <source>
        <dbReference type="Proteomes" id="UP000323321"/>
    </source>
</evidence>
<gene>
    <name evidence="1" type="ORF">DX932_08490</name>
</gene>
<organism evidence="1 2">
    <name type="scientific">Bacillus cereus</name>
    <dbReference type="NCBI Taxonomy" id="1396"/>
    <lineage>
        <taxon>Bacteria</taxon>
        <taxon>Bacillati</taxon>
        <taxon>Bacillota</taxon>
        <taxon>Bacilli</taxon>
        <taxon>Bacillales</taxon>
        <taxon>Bacillaceae</taxon>
        <taxon>Bacillus</taxon>
        <taxon>Bacillus cereus group</taxon>
    </lineage>
</organism>
<evidence type="ECO:0000313" key="1">
    <source>
        <dbReference type="EMBL" id="KAA6470552.1"/>
    </source>
</evidence>
<dbReference type="EMBL" id="QSMZ01000005">
    <property type="protein sequence ID" value="KAA6470552.1"/>
    <property type="molecule type" value="Genomic_DNA"/>
</dbReference>
<dbReference type="AlphaFoldDB" id="A0A9W7USC8"/>
<protein>
    <submittedName>
        <fullName evidence="1">Uncharacterized protein</fullName>
    </submittedName>
</protein>
<name>A0A9W7USC8_BACCE</name>
<comment type="caution">
    <text evidence="1">The sequence shown here is derived from an EMBL/GenBank/DDBJ whole genome shotgun (WGS) entry which is preliminary data.</text>
</comment>
<accession>A0A9W7USC8</accession>
<reference evidence="1 2" key="1">
    <citation type="submission" date="2018-08" db="EMBL/GenBank/DDBJ databases">
        <title>Bacillus phenotypic plasticity.</title>
        <authorList>
            <person name="Hurtado E."/>
        </authorList>
    </citation>
    <scope>NUCLEOTIDE SEQUENCE [LARGE SCALE GENOMIC DNA]</scope>
    <source>
        <strain evidence="1 2">111b</strain>
    </source>
</reference>
<sequence length="59" mass="7170">MNYLSFFLQARNVFENTVYKAENYDFFRDSIEGFFICTVLYSRTGFIYNSLYFLYRSPS</sequence>